<evidence type="ECO:0000259" key="8">
    <source>
        <dbReference type="Pfam" id="PF06808"/>
    </source>
</evidence>
<accession>A0A3B0Y8S2</accession>
<feature type="transmembrane region" description="Helical" evidence="7">
    <location>
        <begin position="60"/>
        <end position="78"/>
    </location>
</feature>
<dbReference type="PIRSF" id="PIRSF006066">
    <property type="entry name" value="HI0050"/>
    <property type="match status" value="1"/>
</dbReference>
<evidence type="ECO:0000256" key="5">
    <source>
        <dbReference type="ARBA" id="ARBA00022989"/>
    </source>
</evidence>
<feature type="transmembrane region" description="Helical" evidence="7">
    <location>
        <begin position="98"/>
        <end position="129"/>
    </location>
</feature>
<feature type="transmembrane region" description="Helical" evidence="7">
    <location>
        <begin position="26"/>
        <end position="48"/>
    </location>
</feature>
<evidence type="ECO:0000256" key="6">
    <source>
        <dbReference type="ARBA" id="ARBA00023136"/>
    </source>
</evidence>
<dbReference type="EMBL" id="UOFL01000041">
    <property type="protein sequence ID" value="VAW73230.1"/>
    <property type="molecule type" value="Genomic_DNA"/>
</dbReference>
<dbReference type="InterPro" id="IPR004681">
    <property type="entry name" value="TRAP_DctM"/>
</dbReference>
<feature type="transmembrane region" description="Helical" evidence="7">
    <location>
        <begin position="296"/>
        <end position="315"/>
    </location>
</feature>
<feature type="transmembrane region" description="Helical" evidence="7">
    <location>
        <begin position="229"/>
        <end position="255"/>
    </location>
</feature>
<organism evidence="9">
    <name type="scientific">hydrothermal vent metagenome</name>
    <dbReference type="NCBI Taxonomy" id="652676"/>
    <lineage>
        <taxon>unclassified sequences</taxon>
        <taxon>metagenomes</taxon>
        <taxon>ecological metagenomes</taxon>
    </lineage>
</organism>
<keyword evidence="6 7" id="KW-0472">Membrane</keyword>
<comment type="subcellular location">
    <subcellularLocation>
        <location evidence="1">Cell inner membrane</location>
        <topology evidence="1">Multi-pass membrane protein</topology>
    </subcellularLocation>
</comment>
<dbReference type="PANTHER" id="PTHR33362:SF7">
    <property type="entry name" value="SLL1103 PROTEIN"/>
    <property type="match status" value="1"/>
</dbReference>
<evidence type="ECO:0000256" key="3">
    <source>
        <dbReference type="ARBA" id="ARBA00022519"/>
    </source>
</evidence>
<feature type="transmembrane region" description="Helical" evidence="7">
    <location>
        <begin position="183"/>
        <end position="208"/>
    </location>
</feature>
<evidence type="ECO:0000313" key="9">
    <source>
        <dbReference type="EMBL" id="VAW73230.1"/>
    </source>
</evidence>
<dbReference type="AlphaFoldDB" id="A0A3B0Y8S2"/>
<feature type="transmembrane region" description="Helical" evidence="7">
    <location>
        <begin position="261"/>
        <end position="284"/>
    </location>
</feature>
<dbReference type="Pfam" id="PF06808">
    <property type="entry name" value="DctM"/>
    <property type="match status" value="1"/>
</dbReference>
<feature type="transmembrane region" description="Helical" evidence="7">
    <location>
        <begin position="375"/>
        <end position="401"/>
    </location>
</feature>
<keyword evidence="4 7" id="KW-0812">Transmembrane</keyword>
<feature type="domain" description="TRAP C4-dicarboxylate transport system permease DctM subunit" evidence="8">
    <location>
        <begin position="8"/>
        <end position="434"/>
    </location>
</feature>
<name>A0A3B0Y8S2_9ZZZZ</name>
<dbReference type="GO" id="GO:0022857">
    <property type="term" value="F:transmembrane transporter activity"/>
    <property type="evidence" value="ECO:0007669"/>
    <property type="project" value="TreeGrafter"/>
</dbReference>
<evidence type="ECO:0000256" key="1">
    <source>
        <dbReference type="ARBA" id="ARBA00004429"/>
    </source>
</evidence>
<sequence length="454" mass="48466">MALLLIFVVCGVILLGYPVAFTLAGVALIFAGIGVITGSFNINLLGLIPDRIFHGVMYKPLLIAIPLFIFMGVMLERSKIAERLLDTMALLFGPMRGGLGISVILVGMLLAASTGIVGATVVTMGLLSLPSMSKRGYDPKVATGIICASGTLAQIIPPSIVLIMLSDVLSNATTSGGVTVSDLFIGAIIPGVMLVAFYILYVIYLAIMKPHTVPAVPIEERSQVSKKELSIQILTVLLPPILLILFVLGSILTGLTSPTNAAAVGALGATVLAMVAGSFNLSILRDVSLRTMDTTSMIMMILIGSTIFSLVFRGFGGDTMVEGFLKSLPGNEYSALLFVMLLIFALGFILDFFEITLIVVPIVGPILIGMGFHPVWLGIIIAINLQTSFLTPPFGFSLFYLRSVTPPNISTGQIYKGVLPFIAIQLFVLILIVVWKDLATWLPEIVEQARKANY</sequence>
<feature type="transmembrane region" description="Helical" evidence="7">
    <location>
        <begin position="335"/>
        <end position="363"/>
    </location>
</feature>
<gene>
    <name evidence="9" type="ORF">MNBD_GAMMA12-565</name>
</gene>
<evidence type="ECO:0000256" key="7">
    <source>
        <dbReference type="SAM" id="Phobius"/>
    </source>
</evidence>
<feature type="transmembrane region" description="Helical" evidence="7">
    <location>
        <begin position="141"/>
        <end position="163"/>
    </location>
</feature>
<evidence type="ECO:0000256" key="2">
    <source>
        <dbReference type="ARBA" id="ARBA00022475"/>
    </source>
</evidence>
<keyword evidence="3" id="KW-0997">Cell inner membrane</keyword>
<evidence type="ECO:0000256" key="4">
    <source>
        <dbReference type="ARBA" id="ARBA00022692"/>
    </source>
</evidence>
<feature type="transmembrane region" description="Helical" evidence="7">
    <location>
        <begin position="413"/>
        <end position="435"/>
    </location>
</feature>
<keyword evidence="2" id="KW-1003">Cell membrane</keyword>
<dbReference type="InterPro" id="IPR010656">
    <property type="entry name" value="DctM"/>
</dbReference>
<dbReference type="NCBIfam" id="TIGR00786">
    <property type="entry name" value="dctM"/>
    <property type="match status" value="1"/>
</dbReference>
<keyword evidence="5 7" id="KW-1133">Transmembrane helix</keyword>
<dbReference type="PANTHER" id="PTHR33362">
    <property type="entry name" value="SIALIC ACID TRAP TRANSPORTER PERMEASE PROTEIN SIAT-RELATED"/>
    <property type="match status" value="1"/>
</dbReference>
<proteinExistence type="predicted"/>
<dbReference type="GO" id="GO:0005886">
    <property type="term" value="C:plasma membrane"/>
    <property type="evidence" value="ECO:0007669"/>
    <property type="project" value="UniProtKB-SubCell"/>
</dbReference>
<reference evidence="9" key="1">
    <citation type="submission" date="2018-06" db="EMBL/GenBank/DDBJ databases">
        <authorList>
            <person name="Zhirakovskaya E."/>
        </authorList>
    </citation>
    <scope>NUCLEOTIDE SEQUENCE</scope>
</reference>
<protein>
    <recommendedName>
        <fullName evidence="8">TRAP C4-dicarboxylate transport system permease DctM subunit domain-containing protein</fullName>
    </recommendedName>
</protein>